<comment type="caution">
    <text evidence="1">The sequence shown here is derived from an EMBL/GenBank/DDBJ whole genome shotgun (WGS) entry which is preliminary data.</text>
</comment>
<protein>
    <submittedName>
        <fullName evidence="1">Uncharacterized protein</fullName>
    </submittedName>
</protein>
<accession>A0A4U5M9X0</accession>
<name>A0A4U5M9X0_STECR</name>
<evidence type="ECO:0000313" key="2">
    <source>
        <dbReference type="Proteomes" id="UP000298663"/>
    </source>
</evidence>
<dbReference type="EMBL" id="AZBU02000009">
    <property type="protein sequence ID" value="TKR65373.1"/>
    <property type="molecule type" value="Genomic_DNA"/>
</dbReference>
<organism evidence="1 2">
    <name type="scientific">Steinernema carpocapsae</name>
    <name type="common">Entomopathogenic nematode</name>
    <dbReference type="NCBI Taxonomy" id="34508"/>
    <lineage>
        <taxon>Eukaryota</taxon>
        <taxon>Metazoa</taxon>
        <taxon>Ecdysozoa</taxon>
        <taxon>Nematoda</taxon>
        <taxon>Chromadorea</taxon>
        <taxon>Rhabditida</taxon>
        <taxon>Tylenchina</taxon>
        <taxon>Panagrolaimomorpha</taxon>
        <taxon>Strongyloidoidea</taxon>
        <taxon>Steinernematidae</taxon>
        <taxon>Steinernema</taxon>
    </lineage>
</organism>
<sequence>MDTNLVLFVQCLKLENLTKNAHFRIKTLTAPQKCPQKRGTIPTSIIAVAVWRPIGSFYVCLFKNSLLPRQTFVSILVNISLKGLSVHEGPVSD</sequence>
<gene>
    <name evidence="1" type="ORF">L596_025784</name>
</gene>
<dbReference type="Proteomes" id="UP000298663">
    <property type="component" value="Unassembled WGS sequence"/>
</dbReference>
<evidence type="ECO:0000313" key="1">
    <source>
        <dbReference type="EMBL" id="TKR65373.1"/>
    </source>
</evidence>
<proteinExistence type="predicted"/>
<reference evidence="1 2" key="2">
    <citation type="journal article" date="2019" name="G3 (Bethesda)">
        <title>Hybrid Assembly of the Genome of the Entomopathogenic Nematode Steinernema carpocapsae Identifies the X-Chromosome.</title>
        <authorList>
            <person name="Serra L."/>
            <person name="Macchietto M."/>
            <person name="Macias-Munoz A."/>
            <person name="McGill C.J."/>
            <person name="Rodriguez I.M."/>
            <person name="Rodriguez B."/>
            <person name="Murad R."/>
            <person name="Mortazavi A."/>
        </authorList>
    </citation>
    <scope>NUCLEOTIDE SEQUENCE [LARGE SCALE GENOMIC DNA]</scope>
    <source>
        <strain evidence="1 2">ALL</strain>
    </source>
</reference>
<dbReference type="AlphaFoldDB" id="A0A4U5M9X0"/>
<keyword evidence="2" id="KW-1185">Reference proteome</keyword>
<reference evidence="1 2" key="1">
    <citation type="journal article" date="2015" name="Genome Biol.">
        <title>Comparative genomics of Steinernema reveals deeply conserved gene regulatory networks.</title>
        <authorList>
            <person name="Dillman A.R."/>
            <person name="Macchietto M."/>
            <person name="Porter C.F."/>
            <person name="Rogers A."/>
            <person name="Williams B."/>
            <person name="Antoshechkin I."/>
            <person name="Lee M.M."/>
            <person name="Goodwin Z."/>
            <person name="Lu X."/>
            <person name="Lewis E.E."/>
            <person name="Goodrich-Blair H."/>
            <person name="Stock S.P."/>
            <person name="Adams B.J."/>
            <person name="Sternberg P.W."/>
            <person name="Mortazavi A."/>
        </authorList>
    </citation>
    <scope>NUCLEOTIDE SEQUENCE [LARGE SCALE GENOMIC DNA]</scope>
    <source>
        <strain evidence="1 2">ALL</strain>
    </source>
</reference>